<sequence>MASVTVGLVKSLPESFYTSYSIRHRKSAASPEPYFTAQAPLPEDGQAARDDIALTLSGAELTAALQYGPAGGMVPLVDWLYDLQRTVHGRERGGMDPWLDCEQNEADAGGRFSRAGQPIEQSSWFFTRYHTAETQFPPSECCLSISRYASCVNIDVMPPFLGGRTRPKTTPALAHPFLLPVPTLAASRSYRVGDITSPPMSARGTALAIISFVISPSPSASIGPCSDSPTLPRPPSPPMPPTGARTFIACTDCFTTKAIPTRRGAPSARSPAPRSSGAPRGREDAQAPLRRGGRGERGLTQEGIGSATDDNADAVAASPNPVPMERTLSTSSSRKGSRLHWRRSAAGAAGAAGGYPTHGAACRLSQGGHAPCRHSATSPSLSSSNTPPPPTPSPCPYSSSHLHPHSARSVPPHIIIIQKRVTPSCAQR</sequence>
<evidence type="ECO:0000256" key="1">
    <source>
        <dbReference type="SAM" id="MobiDB-lite"/>
    </source>
</evidence>
<accession>A0A8H7CI07</accession>
<protein>
    <submittedName>
        <fullName evidence="2">PLP-dependent transferase</fullName>
    </submittedName>
</protein>
<comment type="caution">
    <text evidence="2">The sequence shown here is derived from an EMBL/GenBank/DDBJ whole genome shotgun (WGS) entry which is preliminary data.</text>
</comment>
<evidence type="ECO:0000313" key="3">
    <source>
        <dbReference type="Proteomes" id="UP000620124"/>
    </source>
</evidence>
<feature type="compositionally biased region" description="Low complexity" evidence="1">
    <location>
        <begin position="375"/>
        <end position="385"/>
    </location>
</feature>
<dbReference type="Proteomes" id="UP000620124">
    <property type="component" value="Unassembled WGS sequence"/>
</dbReference>
<proteinExistence type="predicted"/>
<gene>
    <name evidence="2" type="ORF">MVEN_02141700</name>
</gene>
<feature type="compositionally biased region" description="Pro residues" evidence="1">
    <location>
        <begin position="386"/>
        <end position="395"/>
    </location>
</feature>
<feature type="region of interest" description="Disordered" evidence="1">
    <location>
        <begin position="366"/>
        <end position="408"/>
    </location>
</feature>
<feature type="region of interest" description="Disordered" evidence="1">
    <location>
        <begin position="258"/>
        <end position="354"/>
    </location>
</feature>
<dbReference type="EMBL" id="JACAZI010000022">
    <property type="protein sequence ID" value="KAF7337046.1"/>
    <property type="molecule type" value="Genomic_DNA"/>
</dbReference>
<feature type="compositionally biased region" description="Pro residues" evidence="1">
    <location>
        <begin position="231"/>
        <end position="241"/>
    </location>
</feature>
<reference evidence="2" key="1">
    <citation type="submission" date="2020-05" db="EMBL/GenBank/DDBJ databases">
        <title>Mycena genomes resolve the evolution of fungal bioluminescence.</title>
        <authorList>
            <person name="Tsai I.J."/>
        </authorList>
    </citation>
    <scope>NUCLEOTIDE SEQUENCE</scope>
    <source>
        <strain evidence="2">CCC161011</strain>
    </source>
</reference>
<dbReference type="GO" id="GO:0016740">
    <property type="term" value="F:transferase activity"/>
    <property type="evidence" value="ECO:0007669"/>
    <property type="project" value="UniProtKB-KW"/>
</dbReference>
<keyword evidence="3" id="KW-1185">Reference proteome</keyword>
<dbReference type="AlphaFoldDB" id="A0A8H7CI07"/>
<feature type="compositionally biased region" description="Low complexity" evidence="1">
    <location>
        <begin position="262"/>
        <end position="279"/>
    </location>
</feature>
<keyword evidence="2" id="KW-0808">Transferase</keyword>
<organism evidence="2 3">
    <name type="scientific">Mycena venus</name>
    <dbReference type="NCBI Taxonomy" id="2733690"/>
    <lineage>
        <taxon>Eukaryota</taxon>
        <taxon>Fungi</taxon>
        <taxon>Dikarya</taxon>
        <taxon>Basidiomycota</taxon>
        <taxon>Agaricomycotina</taxon>
        <taxon>Agaricomycetes</taxon>
        <taxon>Agaricomycetidae</taxon>
        <taxon>Agaricales</taxon>
        <taxon>Marasmiineae</taxon>
        <taxon>Mycenaceae</taxon>
        <taxon>Mycena</taxon>
    </lineage>
</organism>
<feature type="compositionally biased region" description="Low complexity" evidence="1">
    <location>
        <begin position="345"/>
        <end position="354"/>
    </location>
</feature>
<feature type="region of interest" description="Disordered" evidence="1">
    <location>
        <begin position="221"/>
        <end position="243"/>
    </location>
</feature>
<name>A0A8H7CI07_9AGAR</name>
<evidence type="ECO:0000313" key="2">
    <source>
        <dbReference type="EMBL" id="KAF7337046.1"/>
    </source>
</evidence>